<reference evidence="2 3" key="1">
    <citation type="submission" date="2011-10" db="EMBL/GenBank/DDBJ databases">
        <title>The Noncontiguous Finished genome of Thermanaerovibrio velox DSM 12556.</title>
        <authorList>
            <consortium name="US DOE Joint Genome Institute (JGI-PGF)"/>
            <person name="Lucas S."/>
            <person name="Copeland A."/>
            <person name="Lapidus A."/>
            <person name="Glavina del Rio T."/>
            <person name="Dalin E."/>
            <person name="Tice H."/>
            <person name="Bruce D."/>
            <person name="Goodwin L."/>
            <person name="Pitluck S."/>
            <person name="Peters L."/>
            <person name="Mikhailova N."/>
            <person name="Teshima H."/>
            <person name="Kyrpides N."/>
            <person name="Mavromatis K."/>
            <person name="Ivanova N."/>
            <person name="Markowitz V."/>
            <person name="Cheng J.-F."/>
            <person name="Hugenholtz P."/>
            <person name="Woyke T."/>
            <person name="Wu D."/>
            <person name="Spring S."/>
            <person name="Brambilla E.-M."/>
            <person name="Klenk H.-P."/>
            <person name="Eisen J.A."/>
        </authorList>
    </citation>
    <scope>NUCLEOTIDE SEQUENCE [LARGE SCALE GENOMIC DNA]</scope>
    <source>
        <strain evidence="2 3">DSM 12556</strain>
    </source>
</reference>
<keyword evidence="3" id="KW-1185">Reference proteome</keyword>
<dbReference type="RefSeq" id="WP_006583810.1">
    <property type="nucleotide sequence ID" value="NZ_CM001377.1"/>
</dbReference>
<dbReference type="EMBL" id="CM001377">
    <property type="protein sequence ID" value="EHM10316.1"/>
    <property type="molecule type" value="Genomic_DNA"/>
</dbReference>
<evidence type="ECO:0000313" key="2">
    <source>
        <dbReference type="EMBL" id="EHM10316.1"/>
    </source>
</evidence>
<proteinExistence type="predicted"/>
<dbReference type="Proteomes" id="UP000005730">
    <property type="component" value="Chromosome"/>
</dbReference>
<dbReference type="OrthoDB" id="9868413at2"/>
<keyword evidence="1" id="KW-0732">Signal</keyword>
<feature type="signal peptide" evidence="1">
    <location>
        <begin position="1"/>
        <end position="19"/>
    </location>
</feature>
<gene>
    <name evidence="2" type="ORF">TheveDRAFT_1192</name>
</gene>
<organism evidence="2 3">
    <name type="scientific">Thermanaerovibrio velox DSM 12556</name>
    <dbReference type="NCBI Taxonomy" id="926567"/>
    <lineage>
        <taxon>Bacteria</taxon>
        <taxon>Thermotogati</taxon>
        <taxon>Synergistota</taxon>
        <taxon>Synergistia</taxon>
        <taxon>Synergistales</taxon>
        <taxon>Synergistaceae</taxon>
        <taxon>Thermanaerovibrio</taxon>
    </lineage>
</organism>
<sequence length="122" mass="13006">MAVLCVSLLLLGFSAPSWGMTRGQKVSLTVRSLEWSYDAVLRLGRAVVRVQNLGGQRVPSPRVAVVLLDSLGNQLSSAWGRPEGAYLPARSVGEVVLTLKSRLIPSGVRVMLLDESCGACGK</sequence>
<feature type="chain" id="PRO_5003541019" evidence="1">
    <location>
        <begin position="20"/>
        <end position="122"/>
    </location>
</feature>
<evidence type="ECO:0000313" key="3">
    <source>
        <dbReference type="Proteomes" id="UP000005730"/>
    </source>
</evidence>
<evidence type="ECO:0000256" key="1">
    <source>
        <dbReference type="SAM" id="SignalP"/>
    </source>
</evidence>
<dbReference type="STRING" id="926567.TheveDRAFT_1192"/>
<dbReference type="HOGENOM" id="CLU_2157163_0_0_0"/>
<dbReference type="AlphaFoldDB" id="H0USM7"/>
<accession>H0USM7</accession>
<protein>
    <submittedName>
        <fullName evidence="2">Uncharacterized protein</fullName>
    </submittedName>
</protein>
<name>H0USM7_9BACT</name>